<dbReference type="PROSITE" id="PS51885">
    <property type="entry name" value="NEPRILYSIN"/>
    <property type="match status" value="1"/>
</dbReference>
<dbReference type="SUPFAM" id="SSF55486">
    <property type="entry name" value="Metalloproteases ('zincins'), catalytic domain"/>
    <property type="match status" value="1"/>
</dbReference>
<keyword evidence="3" id="KW-0645">Protease</keyword>
<feature type="signal peptide" evidence="8">
    <location>
        <begin position="1"/>
        <end position="25"/>
    </location>
</feature>
<sequence>MVFVKFKMKLLALAMACAFVFLPNASEASKINDVQQTTVILEKEEPKGAAADVADQKYVSANKPIADGGSPWMDVSVIDKKHEVPSFSAKDNFYSYNNDYWIKQMGEYGISSSYDVFNEVNSKVDYNIANLLETPSLFSHDASICQKVYRMVKDWNKRDKIGLKPLMDDVNKIEAIQTLEDMDNYIIGDVVPNSAFCEPDLQPDLNDTKHYAMNIIPMGLTLGDAAEYSNMTVLGKRIKNANDVAAKKMMLLAKYDEETAKAKIEAMYRLEYALAGSMYTREEASKADYLQKTNNPVTLDELKEMAGRYPIMAYLNKYGLDQAERFSVPNPAYIKALATYYNEEHLQDMKDTLIVYRMLENMEMLNSAANDVAMEHNLAVRGYKGSVPDWVRGVEYVKAVLPGPLSNLYAEAYCSKEVKQDIEGIIADVTNYYRAMLQNEAFLSPEVRQKAITKLDNLKIRAVMPDKPKKWNDIKLNKCKNLIDVRNALLKWEIGEYIKKMNGEVEINWIPTYTVNAMYNIADNSINIPAGILNGVFYYSDYSYEEKMGGIGMIIAHEISHGFDTTGSQFDENGNMKEWWTPEDKAAFNERAKKVVDYLNSITVYEGLHCNGEINKGETIADIGGMQCILSIAKNKPDFNYKQFFNQYGKLWQSIYTKEYGELQVNTDPHPLPYLRVNVILQQFDKFNETYDIKPGDKMYLAPEKRILVW</sequence>
<dbReference type="Gene3D" id="3.40.390.10">
    <property type="entry name" value="Collagenase (Catalytic Domain)"/>
    <property type="match status" value="1"/>
</dbReference>
<dbReference type="Pfam" id="PF01431">
    <property type="entry name" value="Peptidase_M13"/>
    <property type="match status" value="1"/>
</dbReference>
<evidence type="ECO:0000256" key="7">
    <source>
        <dbReference type="ARBA" id="ARBA00023049"/>
    </source>
</evidence>
<feature type="domain" description="Peptidase M13 C-terminal" evidence="9">
    <location>
        <begin position="516"/>
        <end position="707"/>
    </location>
</feature>
<dbReference type="GO" id="GO:0046872">
    <property type="term" value="F:metal ion binding"/>
    <property type="evidence" value="ECO:0007669"/>
    <property type="project" value="UniProtKB-KW"/>
</dbReference>
<dbReference type="Proteomes" id="UP000191240">
    <property type="component" value="Unassembled WGS sequence"/>
</dbReference>
<protein>
    <submittedName>
        <fullName evidence="11">Putative endopeptidase</fullName>
    </submittedName>
</protein>
<dbReference type="GO" id="GO:0005886">
    <property type="term" value="C:plasma membrane"/>
    <property type="evidence" value="ECO:0007669"/>
    <property type="project" value="TreeGrafter"/>
</dbReference>
<evidence type="ECO:0000256" key="6">
    <source>
        <dbReference type="ARBA" id="ARBA00022833"/>
    </source>
</evidence>
<keyword evidence="8" id="KW-0732">Signal</keyword>
<evidence type="ECO:0000313" key="12">
    <source>
        <dbReference type="Proteomes" id="UP000191240"/>
    </source>
</evidence>
<dbReference type="InterPro" id="IPR042089">
    <property type="entry name" value="Peptidase_M13_dom_2"/>
</dbReference>
<feature type="chain" id="PRO_5039112928" evidence="8">
    <location>
        <begin position="26"/>
        <end position="710"/>
    </location>
</feature>
<evidence type="ECO:0000256" key="5">
    <source>
        <dbReference type="ARBA" id="ARBA00022801"/>
    </source>
</evidence>
<dbReference type="InterPro" id="IPR008753">
    <property type="entry name" value="Peptidase_M13_N"/>
</dbReference>
<evidence type="ECO:0000256" key="1">
    <source>
        <dbReference type="ARBA" id="ARBA00001947"/>
    </source>
</evidence>
<proteinExistence type="inferred from homology"/>
<evidence type="ECO:0000313" key="11">
    <source>
        <dbReference type="EMBL" id="SHI66010.1"/>
    </source>
</evidence>
<dbReference type="Pfam" id="PF05649">
    <property type="entry name" value="Peptidase_M13_N"/>
    <property type="match status" value="1"/>
</dbReference>
<gene>
    <name evidence="11" type="ORF">SAMN02745671_01284</name>
</gene>
<evidence type="ECO:0000256" key="8">
    <source>
        <dbReference type="SAM" id="SignalP"/>
    </source>
</evidence>
<keyword evidence="6" id="KW-0862">Zinc</keyword>
<accession>A0A1M6CYG8</accession>
<dbReference type="PANTHER" id="PTHR11733:SF167">
    <property type="entry name" value="FI17812P1-RELATED"/>
    <property type="match status" value="1"/>
</dbReference>
<keyword evidence="5" id="KW-0378">Hydrolase</keyword>
<dbReference type="EMBL" id="FQYW01000009">
    <property type="protein sequence ID" value="SHI66010.1"/>
    <property type="molecule type" value="Genomic_DNA"/>
</dbReference>
<dbReference type="GO" id="GO:0004222">
    <property type="term" value="F:metalloendopeptidase activity"/>
    <property type="evidence" value="ECO:0007669"/>
    <property type="project" value="InterPro"/>
</dbReference>
<dbReference type="AlphaFoldDB" id="A0A1M6CYG8"/>
<comment type="cofactor">
    <cofactor evidence="1">
        <name>Zn(2+)</name>
        <dbReference type="ChEBI" id="CHEBI:29105"/>
    </cofactor>
</comment>
<evidence type="ECO:0000256" key="3">
    <source>
        <dbReference type="ARBA" id="ARBA00022670"/>
    </source>
</evidence>
<comment type="similarity">
    <text evidence="2">Belongs to the peptidase M13 family.</text>
</comment>
<dbReference type="InterPro" id="IPR018497">
    <property type="entry name" value="Peptidase_M13_C"/>
</dbReference>
<keyword evidence="4" id="KW-0479">Metal-binding</keyword>
<dbReference type="Gene3D" id="1.10.1380.10">
    <property type="entry name" value="Neutral endopeptidase , domain2"/>
    <property type="match status" value="1"/>
</dbReference>
<evidence type="ECO:0000256" key="4">
    <source>
        <dbReference type="ARBA" id="ARBA00022723"/>
    </source>
</evidence>
<dbReference type="CDD" id="cd08662">
    <property type="entry name" value="M13"/>
    <property type="match status" value="1"/>
</dbReference>
<keyword evidence="7" id="KW-0482">Metalloprotease</keyword>
<evidence type="ECO:0000256" key="2">
    <source>
        <dbReference type="ARBA" id="ARBA00007357"/>
    </source>
</evidence>
<dbReference type="InterPro" id="IPR024079">
    <property type="entry name" value="MetalloPept_cat_dom_sf"/>
</dbReference>
<evidence type="ECO:0000259" key="9">
    <source>
        <dbReference type="Pfam" id="PF01431"/>
    </source>
</evidence>
<evidence type="ECO:0000259" key="10">
    <source>
        <dbReference type="Pfam" id="PF05649"/>
    </source>
</evidence>
<dbReference type="PRINTS" id="PR00786">
    <property type="entry name" value="NEPRILYSIN"/>
</dbReference>
<name>A0A1M6CYG8_9FIRM</name>
<dbReference type="InterPro" id="IPR000718">
    <property type="entry name" value="Peptidase_M13"/>
</dbReference>
<feature type="domain" description="Peptidase M13 N-terminal" evidence="10">
    <location>
        <begin position="90"/>
        <end position="461"/>
    </location>
</feature>
<dbReference type="PANTHER" id="PTHR11733">
    <property type="entry name" value="ZINC METALLOPROTEASE FAMILY M13 NEPRILYSIN-RELATED"/>
    <property type="match status" value="1"/>
</dbReference>
<organism evidence="11 12">
    <name type="scientific">Anaerovibrio lipolyticus DSM 3074</name>
    <dbReference type="NCBI Taxonomy" id="1120997"/>
    <lineage>
        <taxon>Bacteria</taxon>
        <taxon>Bacillati</taxon>
        <taxon>Bacillota</taxon>
        <taxon>Negativicutes</taxon>
        <taxon>Selenomonadales</taxon>
        <taxon>Selenomonadaceae</taxon>
        <taxon>Anaerovibrio</taxon>
    </lineage>
</organism>
<dbReference type="GO" id="GO:0016485">
    <property type="term" value="P:protein processing"/>
    <property type="evidence" value="ECO:0007669"/>
    <property type="project" value="TreeGrafter"/>
</dbReference>
<reference evidence="11 12" key="1">
    <citation type="submission" date="2016-11" db="EMBL/GenBank/DDBJ databases">
        <authorList>
            <person name="Jaros S."/>
            <person name="Januszkiewicz K."/>
            <person name="Wedrychowicz H."/>
        </authorList>
    </citation>
    <scope>NUCLEOTIDE SEQUENCE [LARGE SCALE GENOMIC DNA]</scope>
    <source>
        <strain evidence="11 12">DSM 3074</strain>
    </source>
</reference>